<dbReference type="EMBL" id="JAOWKX010000004">
    <property type="protein sequence ID" value="MCV2884824.1"/>
    <property type="molecule type" value="Genomic_DNA"/>
</dbReference>
<evidence type="ECO:0000256" key="1">
    <source>
        <dbReference type="ARBA" id="ARBA00006586"/>
    </source>
</evidence>
<evidence type="ECO:0000313" key="7">
    <source>
        <dbReference type="Proteomes" id="UP001652504"/>
    </source>
</evidence>
<keyword evidence="5" id="KW-1133">Transmembrane helix</keyword>
<gene>
    <name evidence="6" type="ORF">OE749_08960</name>
</gene>
<dbReference type="Gene3D" id="3.60.20.10">
    <property type="entry name" value="Glutamine Phosphoribosylpyrophosphate, subunit 1, domain 1"/>
    <property type="match status" value="1"/>
</dbReference>
<dbReference type="Gene3D" id="2.30.120.10">
    <property type="match status" value="1"/>
</dbReference>
<dbReference type="PANTHER" id="PTHR34218">
    <property type="entry name" value="PEPTIDASE S45 PENICILLIN AMIDASE"/>
    <property type="match status" value="1"/>
</dbReference>
<sequence length="762" mass="85644">MKGRFTARLWSAITILIVLFVFIMVAGLFALRLSLPPDVEKVVNSDLQGPVQVEIDDLGVPHIKAQNRADGAWVTGYLHGQSRYFQMDLLRRRGAGELSSLFGVRALEMDKKSRLHQFRLRAAKQLTTLPLWQKRLLEVYVKGVNAGLASLTVRPPEYLMLMQQPKPWTEIDSLLVVYAMYFGLQDGNGDKELLRSLLHSHFPEGYASLLPNRTHFEVPLVGKSQATPLDFDALRSHLPKEHAKGSNAGLGSTAPSHGSSAWLVSGAHTASGKAILSNDIHLGLYLPNQWYRLSLSVGEQRVTGITLPGTPLVVAGSNGYVSWGLTNSYGDWSDLTVINEDVEVEREDTEQIEVDGEIEVITIKHTRFGPILPQGGYAINWLAHTEKAVNLNLFEFESARSVEQVLALAPHVGIPPQNLLVADHLGDIGWTIMGPLPQRDNGRFASTPAHFHDWRWVPPEDYPRILNPVSGLIWSANNRMYEQAEWPSIGEDDFLSSARAWQIRQSLGQLRNANEERVASIQFDNRALLLARWYRRLIQAINTQREPNADLIRLMSDWDGRASKQSVAYTLTRAARNQIIADFYQPFLSQLSEPKVINAFNRINGNVEHTVWAAIDTNQADFFGADELDDYLYQVLLSRYQTLLQEVGDEDKLRWGWQNQLRMNHPLGLPVWPFDGFFNLVSQEQAGGQFMPAINEPRFGASIRFSVSPGQEHSALVAMPGGQSGHPLSPHYAAGHRQWLDQQWIPFLGGNIQQTFEFLPER</sequence>
<keyword evidence="2" id="KW-0378">Hydrolase</keyword>
<dbReference type="PIRSF" id="PIRSF001227">
    <property type="entry name" value="Pen_acylase"/>
    <property type="match status" value="1"/>
</dbReference>
<organism evidence="6 7">
    <name type="scientific">Fluctibacter corallii</name>
    <dbReference type="NCBI Taxonomy" id="2984329"/>
    <lineage>
        <taxon>Bacteria</taxon>
        <taxon>Pseudomonadati</taxon>
        <taxon>Pseudomonadota</taxon>
        <taxon>Gammaproteobacteria</taxon>
        <taxon>Alteromonadales</taxon>
        <taxon>Alteromonadaceae</taxon>
        <taxon>Fluctibacter</taxon>
    </lineage>
</organism>
<proteinExistence type="inferred from homology"/>
<name>A0ABT3A837_9ALTE</name>
<dbReference type="RefSeq" id="WP_263712106.1">
    <property type="nucleotide sequence ID" value="NZ_JAOWKX010000004.1"/>
</dbReference>
<keyword evidence="7" id="KW-1185">Reference proteome</keyword>
<dbReference type="CDD" id="cd03747">
    <property type="entry name" value="Ntn_PGA_like"/>
    <property type="match status" value="1"/>
</dbReference>
<evidence type="ECO:0000256" key="4">
    <source>
        <dbReference type="ARBA" id="ARBA00038735"/>
    </source>
</evidence>
<evidence type="ECO:0000313" key="6">
    <source>
        <dbReference type="EMBL" id="MCV2884824.1"/>
    </source>
</evidence>
<feature type="transmembrane region" description="Helical" evidence="5">
    <location>
        <begin position="12"/>
        <end position="31"/>
    </location>
</feature>
<evidence type="ECO:0000256" key="2">
    <source>
        <dbReference type="ARBA" id="ARBA00022801"/>
    </source>
</evidence>
<dbReference type="InterPro" id="IPR023343">
    <property type="entry name" value="Penicillin_amidase_dom1"/>
</dbReference>
<keyword evidence="5" id="KW-0472">Membrane</keyword>
<evidence type="ECO:0000256" key="5">
    <source>
        <dbReference type="SAM" id="Phobius"/>
    </source>
</evidence>
<dbReference type="Pfam" id="PF01804">
    <property type="entry name" value="Penicil_amidase"/>
    <property type="match status" value="1"/>
</dbReference>
<dbReference type="InterPro" id="IPR002692">
    <property type="entry name" value="S45"/>
</dbReference>
<dbReference type="Proteomes" id="UP001652504">
    <property type="component" value="Unassembled WGS sequence"/>
</dbReference>
<evidence type="ECO:0000256" key="3">
    <source>
        <dbReference type="ARBA" id="ARBA00023145"/>
    </source>
</evidence>
<dbReference type="InterPro" id="IPR043146">
    <property type="entry name" value="Penicillin_amidase_N_B-knob"/>
</dbReference>
<protein>
    <submittedName>
        <fullName evidence="6">Penicillin acylase family protein</fullName>
    </submittedName>
</protein>
<comment type="similarity">
    <text evidence="1">Belongs to the peptidase S45 family.</text>
</comment>
<dbReference type="SUPFAM" id="SSF56235">
    <property type="entry name" value="N-terminal nucleophile aminohydrolases (Ntn hydrolases)"/>
    <property type="match status" value="1"/>
</dbReference>
<dbReference type="Gene3D" id="1.10.439.10">
    <property type="entry name" value="Penicillin Amidohydrolase, domain 1"/>
    <property type="match status" value="1"/>
</dbReference>
<dbReference type="InterPro" id="IPR043147">
    <property type="entry name" value="Penicillin_amidase_A-knob"/>
</dbReference>
<keyword evidence="3" id="KW-0865">Zymogen</keyword>
<reference evidence="6 7" key="1">
    <citation type="submission" date="2022-10" db="EMBL/GenBank/DDBJ databases">
        <title>Aestuariibacter sp. AA17 isolated from Montipora capitata coral fragment.</title>
        <authorList>
            <person name="Emsley S.A."/>
            <person name="Pfannmuller K.M."/>
            <person name="Loughran R.M."/>
            <person name="Shlafstein M."/>
            <person name="Papke E."/>
            <person name="Saw J.H."/>
            <person name="Ushijima B."/>
            <person name="Videau P."/>
        </authorList>
    </citation>
    <scope>NUCLEOTIDE SEQUENCE [LARGE SCALE GENOMIC DNA]</scope>
    <source>
        <strain evidence="6 7">AA17</strain>
    </source>
</reference>
<dbReference type="InterPro" id="IPR029055">
    <property type="entry name" value="Ntn_hydrolases_N"/>
</dbReference>
<keyword evidence="5" id="KW-0812">Transmembrane</keyword>
<comment type="subunit">
    <text evidence="4">Heterodimer of an alpha subunit and a beta subunit processed from the same precursor.</text>
</comment>
<dbReference type="Gene3D" id="1.10.1400.10">
    <property type="match status" value="1"/>
</dbReference>
<dbReference type="PANTHER" id="PTHR34218:SF4">
    <property type="entry name" value="ACYL-HOMOSERINE LACTONE ACYLASE QUIP"/>
    <property type="match status" value="1"/>
</dbReference>
<accession>A0ABT3A837</accession>
<dbReference type="InterPro" id="IPR014395">
    <property type="entry name" value="Pen/GL7ACA/AHL_acylase"/>
</dbReference>
<comment type="caution">
    <text evidence="6">The sequence shown here is derived from an EMBL/GenBank/DDBJ whole genome shotgun (WGS) entry which is preliminary data.</text>
</comment>